<feature type="region of interest" description="Disordered" evidence="2">
    <location>
        <begin position="27"/>
        <end position="47"/>
    </location>
</feature>
<feature type="coiled-coil region" evidence="1">
    <location>
        <begin position="353"/>
        <end position="380"/>
    </location>
</feature>
<proteinExistence type="predicted"/>
<protein>
    <submittedName>
        <fullName evidence="3">Uncharacterized protein</fullName>
    </submittedName>
</protein>
<sequence length="650" mass="76690">MNQKKGKAIPTQTLSLTVQNQLPQIQSQTITQSNNQTQGIQTFKQPPKPQKMFAEYMKQLLQNPETKKIYDEAANKLNAHQTEDIKQQSQQSSKPFSIKQSQTSNSFGSNSNQSKKPLNQFYESSKIRTINESIPRPQSEKRPLENQSYVSTQKSEDVSNDIDIKSVKSETFSISKSSQDLPNTNSKYVQKKRQEINYDSDIWVKKEVPQYKLQNKEYQLIMNQVEQLVQSREQSRQIQLKEIEGFIQSRQTPRTQAKQQINEEQELENQIQMLAIELDQVEKIELEQKTKIDIQKFQQLLEQPLENDSQFSQMSLKQRSMFITELLRNREQFKAKITGQKQDLDSPLKFQKFDAQEQYIEQVEKKIEKQQENLENITQFKLPNEYQLRLESLLQDIDNLKQNSSKNYSNPFQIPKEKLTDIHKKIKKLNPKFVEDADLEFDKNCMLPKDPILRKEAIERILETKTQEVNSEIFKLVSKSNSLEEKPKIQQFIEQIKKKTSYTPSQFLKLKMQQFDDLSKNSENSAKELSNIQCSTILNEFSDYKKQLDIAIKQNYEILHSSQEQDISNELDFLHEQQQKVQNLQNEYQKVQEFIDKFTIDYSLPVINEDDELNQNFEIQQQTQPLQSIEELDQEITRKVREQHPELFEE</sequence>
<feature type="coiled-coil region" evidence="1">
    <location>
        <begin position="257"/>
        <end position="284"/>
    </location>
</feature>
<evidence type="ECO:0000256" key="1">
    <source>
        <dbReference type="SAM" id="Coils"/>
    </source>
</evidence>
<evidence type="ECO:0000313" key="4">
    <source>
        <dbReference type="Proteomes" id="UP000692954"/>
    </source>
</evidence>
<keyword evidence="4" id="KW-1185">Reference proteome</keyword>
<reference evidence="3" key="1">
    <citation type="submission" date="2021-01" db="EMBL/GenBank/DDBJ databases">
        <authorList>
            <consortium name="Genoscope - CEA"/>
            <person name="William W."/>
        </authorList>
    </citation>
    <scope>NUCLEOTIDE SEQUENCE</scope>
</reference>
<feature type="compositionally biased region" description="Low complexity" evidence="2">
    <location>
        <begin position="87"/>
        <end position="102"/>
    </location>
</feature>
<keyword evidence="1" id="KW-0175">Coiled coil</keyword>
<evidence type="ECO:0000256" key="2">
    <source>
        <dbReference type="SAM" id="MobiDB-lite"/>
    </source>
</evidence>
<dbReference type="AlphaFoldDB" id="A0A8S1NS25"/>
<dbReference type="EMBL" id="CAJJDN010000060">
    <property type="protein sequence ID" value="CAD8093041.1"/>
    <property type="molecule type" value="Genomic_DNA"/>
</dbReference>
<comment type="caution">
    <text evidence="3">The sequence shown here is derived from an EMBL/GenBank/DDBJ whole genome shotgun (WGS) entry which is preliminary data.</text>
</comment>
<dbReference type="Proteomes" id="UP000692954">
    <property type="component" value="Unassembled WGS sequence"/>
</dbReference>
<feature type="compositionally biased region" description="Low complexity" evidence="2">
    <location>
        <begin position="27"/>
        <end position="42"/>
    </location>
</feature>
<gene>
    <name evidence="3" type="ORF">PSON_ATCC_30995.1.T0600065</name>
</gene>
<dbReference type="OrthoDB" id="308309at2759"/>
<organism evidence="3 4">
    <name type="scientific">Paramecium sonneborni</name>
    <dbReference type="NCBI Taxonomy" id="65129"/>
    <lineage>
        <taxon>Eukaryota</taxon>
        <taxon>Sar</taxon>
        <taxon>Alveolata</taxon>
        <taxon>Ciliophora</taxon>
        <taxon>Intramacronucleata</taxon>
        <taxon>Oligohymenophorea</taxon>
        <taxon>Peniculida</taxon>
        <taxon>Parameciidae</taxon>
        <taxon>Paramecium</taxon>
    </lineage>
</organism>
<accession>A0A8S1NS25</accession>
<evidence type="ECO:0000313" key="3">
    <source>
        <dbReference type="EMBL" id="CAD8093041.1"/>
    </source>
</evidence>
<feature type="compositionally biased region" description="Polar residues" evidence="2">
    <location>
        <begin position="103"/>
        <end position="132"/>
    </location>
</feature>
<name>A0A8S1NS25_9CILI</name>
<feature type="region of interest" description="Disordered" evidence="2">
    <location>
        <begin position="82"/>
        <end position="157"/>
    </location>
</feature>
<feature type="coiled-coil region" evidence="1">
    <location>
        <begin position="567"/>
        <end position="601"/>
    </location>
</feature>